<accession>E2PUQ1</accession>
<evidence type="ECO:0000313" key="2">
    <source>
        <dbReference type="Proteomes" id="UP000002357"/>
    </source>
</evidence>
<dbReference type="AlphaFoldDB" id="E2PUQ1"/>
<sequence length="97" mass="10696">MEGPPTCAGCRRVTLSRQHRCAVMGRGDKHQKKDVEAALKRAEAAGLKVTHDRNRHRWGWLICCPCSGRQEVSCTPKSAGGEAKRIDGFINKHRGCA</sequence>
<gene>
    <name evidence="1" type="ORF">SCLAV_2758</name>
</gene>
<dbReference type="Proteomes" id="UP000002357">
    <property type="component" value="Chromosome"/>
</dbReference>
<protein>
    <submittedName>
        <fullName evidence="1">Uncharacterized protein</fullName>
    </submittedName>
</protein>
<reference evidence="1 2" key="1">
    <citation type="journal article" date="2010" name="Genome Biol. Evol.">
        <title>The sequence of a 1.8-mb bacterial linear plasmid reveals a rich evolutionary reservoir of secondary metabolic pathways.</title>
        <authorList>
            <person name="Medema M.H."/>
            <person name="Trefzer A."/>
            <person name="Kovalchuk A."/>
            <person name="van den Berg M."/>
            <person name="Mueller U."/>
            <person name="Heijne W."/>
            <person name="Wu L."/>
            <person name="Alam M.T."/>
            <person name="Ronning C.M."/>
            <person name="Nierman W.C."/>
            <person name="Bovenberg R.A.L."/>
            <person name="Breitling R."/>
            <person name="Takano E."/>
        </authorList>
    </citation>
    <scope>NUCLEOTIDE SEQUENCE [LARGE SCALE GENOMIC DNA]</scope>
    <source>
        <strain evidence="2">ATCC 27064 / DSM 738 / JCM 4710 / NBRC 13307 / NCIMB 12785 / NRRL 3585 / VKM Ac-602</strain>
    </source>
</reference>
<proteinExistence type="predicted"/>
<dbReference type="EMBL" id="CM000913">
    <property type="protein sequence ID" value="EFG07830.1"/>
    <property type="molecule type" value="Genomic_DNA"/>
</dbReference>
<organism evidence="1 2">
    <name type="scientific">Streptomyces clavuligerus</name>
    <dbReference type="NCBI Taxonomy" id="1901"/>
    <lineage>
        <taxon>Bacteria</taxon>
        <taxon>Bacillati</taxon>
        <taxon>Actinomycetota</taxon>
        <taxon>Actinomycetes</taxon>
        <taxon>Kitasatosporales</taxon>
        <taxon>Streptomycetaceae</taxon>
        <taxon>Streptomyces</taxon>
    </lineage>
</organism>
<evidence type="ECO:0000313" key="1">
    <source>
        <dbReference type="EMBL" id="EFG07830.1"/>
    </source>
</evidence>
<name>E2PUQ1_STRCL</name>
<keyword evidence="2" id="KW-1185">Reference proteome</keyword>